<dbReference type="AlphaFoldDB" id="A0A1Q6F5Y6"/>
<evidence type="ECO:0000313" key="1">
    <source>
        <dbReference type="EMBL" id="OKY94257.1"/>
    </source>
</evidence>
<dbReference type="EMBL" id="MNQH01000029">
    <property type="protein sequence ID" value="OKY94257.1"/>
    <property type="molecule type" value="Genomic_DNA"/>
</dbReference>
<dbReference type="GeneID" id="73803380"/>
<evidence type="ECO:0000313" key="2">
    <source>
        <dbReference type="Proteomes" id="UP000187417"/>
    </source>
</evidence>
<dbReference type="RefSeq" id="WP_004329140.1">
    <property type="nucleotide sequence ID" value="NZ_BAAFKT010000008.1"/>
</dbReference>
<name>A0A1Q6F5Y6_9BACT</name>
<accession>A0A1Q6F5Y6</accession>
<gene>
    <name evidence="1" type="ORF">BHV66_06000</name>
</gene>
<dbReference type="Proteomes" id="UP000187417">
    <property type="component" value="Unassembled WGS sequence"/>
</dbReference>
<proteinExistence type="predicted"/>
<protein>
    <recommendedName>
        <fullName evidence="3">YtxH domain-containing protein</fullName>
    </recommendedName>
</protein>
<evidence type="ECO:0008006" key="3">
    <source>
        <dbReference type="Google" id="ProtNLM"/>
    </source>
</evidence>
<sequence>MKNTTCIATFIGGLVLGAAITALVTPRTGQEVRESLRDLANKGIDKARNKYQEVTGKCSECDE</sequence>
<reference evidence="1 2" key="1">
    <citation type="journal article" date="2016" name="Nat. Biotechnol.">
        <title>Measurement of bacterial replication rates in microbial communities.</title>
        <authorList>
            <person name="Brown C.T."/>
            <person name="Olm M.R."/>
            <person name="Thomas B.C."/>
            <person name="Banfield J.F."/>
        </authorList>
    </citation>
    <scope>NUCLEOTIDE SEQUENCE [LARGE SCALE GENOMIC DNA]</scope>
    <source>
        <strain evidence="1">CAG:67_53_122</strain>
    </source>
</reference>
<comment type="caution">
    <text evidence="1">The sequence shown here is derived from an EMBL/GenBank/DDBJ whole genome shotgun (WGS) entry which is preliminary data.</text>
</comment>
<dbReference type="STRING" id="28117.BHV66_06000"/>
<organism evidence="1 2">
    <name type="scientific">Alistipes putredinis</name>
    <dbReference type="NCBI Taxonomy" id="28117"/>
    <lineage>
        <taxon>Bacteria</taxon>
        <taxon>Pseudomonadati</taxon>
        <taxon>Bacteroidota</taxon>
        <taxon>Bacteroidia</taxon>
        <taxon>Bacteroidales</taxon>
        <taxon>Rikenellaceae</taxon>
        <taxon>Alistipes</taxon>
    </lineage>
</organism>